<evidence type="ECO:0000259" key="1">
    <source>
        <dbReference type="Pfam" id="PF07929"/>
    </source>
</evidence>
<dbReference type="RefSeq" id="WP_126162162.1">
    <property type="nucleotide sequence ID" value="NZ_RQPJ01000005.1"/>
</dbReference>
<dbReference type="Proteomes" id="UP000267585">
    <property type="component" value="Unassembled WGS sequence"/>
</dbReference>
<name>A0A3S0AM64_9FLAO</name>
<reference evidence="2 3" key="1">
    <citation type="submission" date="2018-11" db="EMBL/GenBank/DDBJ databases">
        <title>Arenibacter aquaticus sp.nov., a marine bacterium isolated from surface seawater in the South China Sea.</title>
        <authorList>
            <person name="Guo J."/>
            <person name="Sun J."/>
        </authorList>
    </citation>
    <scope>NUCLEOTIDE SEQUENCE [LARGE SCALE GENOMIC DNA]</scope>
    <source>
        <strain evidence="2 3">GUO666</strain>
    </source>
</reference>
<dbReference type="Gene3D" id="3.10.290.30">
    <property type="entry name" value="MM3350-like"/>
    <property type="match status" value="1"/>
</dbReference>
<dbReference type="SUPFAM" id="SSF159941">
    <property type="entry name" value="MM3350-like"/>
    <property type="match status" value="1"/>
</dbReference>
<dbReference type="PANTHER" id="PTHR41878:SF1">
    <property type="entry name" value="TNPR PROTEIN"/>
    <property type="match status" value="1"/>
</dbReference>
<comment type="caution">
    <text evidence="2">The sequence shown here is derived from an EMBL/GenBank/DDBJ whole genome shotgun (WGS) entry which is preliminary data.</text>
</comment>
<protein>
    <submittedName>
        <fullName evidence="2">Plasmid pRiA4b ORF-3 family protein</fullName>
    </submittedName>
</protein>
<sequence>MSSTFKFRIQLDGSHPPISREFLVPSDFTFYKLHHTVQIVMGWENYHLYEFSIDSYRIGQQFEEDGFNGPNEIIDSKTLKIGDVLKYKSQKLDYLYDFGDYWQHSLTLERIVEDLTVPFPICCSGNLNCPPEDIGGLPGFYDFLKIINKPKHPEYKELQKWVQSKLVSVGSKYEPMKFYSERVNFILLNLDKYIMDWENESD</sequence>
<dbReference type="EMBL" id="RQPJ01000005">
    <property type="protein sequence ID" value="RTE53267.1"/>
    <property type="molecule type" value="Genomic_DNA"/>
</dbReference>
<accession>A0A3S0AM64</accession>
<dbReference type="OrthoDB" id="9801392at2"/>
<proteinExistence type="predicted"/>
<keyword evidence="3" id="KW-1185">Reference proteome</keyword>
<evidence type="ECO:0000313" key="3">
    <source>
        <dbReference type="Proteomes" id="UP000267585"/>
    </source>
</evidence>
<gene>
    <name evidence="2" type="ORF">EHW67_09550</name>
</gene>
<dbReference type="Pfam" id="PF07929">
    <property type="entry name" value="PRiA4_ORF3"/>
    <property type="match status" value="1"/>
</dbReference>
<dbReference type="InterPro" id="IPR024047">
    <property type="entry name" value="MM3350-like_sf"/>
</dbReference>
<evidence type="ECO:0000313" key="2">
    <source>
        <dbReference type="EMBL" id="RTE53267.1"/>
    </source>
</evidence>
<dbReference type="AlphaFoldDB" id="A0A3S0AM64"/>
<dbReference type="PANTHER" id="PTHR41878">
    <property type="entry name" value="LEXA REPRESSOR-RELATED"/>
    <property type="match status" value="1"/>
</dbReference>
<dbReference type="InterPro" id="IPR012912">
    <property type="entry name" value="Plasmid_pRiA4b_Orf3-like"/>
</dbReference>
<feature type="domain" description="Plasmid pRiA4b Orf3-like" evidence="1">
    <location>
        <begin position="4"/>
        <end position="178"/>
    </location>
</feature>
<organism evidence="2 3">
    <name type="scientific">Arenibacter aquaticus</name>
    <dbReference type="NCBI Taxonomy" id="2489054"/>
    <lineage>
        <taxon>Bacteria</taxon>
        <taxon>Pseudomonadati</taxon>
        <taxon>Bacteroidota</taxon>
        <taxon>Flavobacteriia</taxon>
        <taxon>Flavobacteriales</taxon>
        <taxon>Flavobacteriaceae</taxon>
        <taxon>Arenibacter</taxon>
    </lineage>
</organism>